<comment type="caution">
    <text evidence="2">The sequence shown here is derived from an EMBL/GenBank/DDBJ whole genome shotgun (WGS) entry which is preliminary data.</text>
</comment>
<dbReference type="InterPro" id="IPR057842">
    <property type="entry name" value="WH_MER3"/>
</dbReference>
<evidence type="ECO:0000259" key="1">
    <source>
        <dbReference type="Pfam" id="PF23445"/>
    </source>
</evidence>
<dbReference type="AlphaFoldDB" id="A0AAD6YST2"/>
<keyword evidence="3" id="KW-1185">Reference proteome</keyword>
<feature type="domain" description="MER3 helicase-like winged helix" evidence="1">
    <location>
        <begin position="4"/>
        <end position="45"/>
    </location>
</feature>
<sequence length="127" mass="14028">MLTTQNSNYYNLHNVSYQHLSDHLSELVETTLVDLVNSKLIAVEDEIDVSALNLGMESALAFLFSSKTRQSGARPRAIRLAHVDTNFSFALVAVQFKGLRASIVKTAAESVLRTLLGATVRTFAREM</sequence>
<organism evidence="2 3">
    <name type="scientific">Mycena pura</name>
    <dbReference type="NCBI Taxonomy" id="153505"/>
    <lineage>
        <taxon>Eukaryota</taxon>
        <taxon>Fungi</taxon>
        <taxon>Dikarya</taxon>
        <taxon>Basidiomycota</taxon>
        <taxon>Agaricomycotina</taxon>
        <taxon>Agaricomycetes</taxon>
        <taxon>Agaricomycetidae</taxon>
        <taxon>Agaricales</taxon>
        <taxon>Marasmiineae</taxon>
        <taxon>Mycenaceae</taxon>
        <taxon>Mycena</taxon>
    </lineage>
</organism>
<protein>
    <recommendedName>
        <fullName evidence="1">MER3 helicase-like winged helix domain-containing protein</fullName>
    </recommendedName>
</protein>
<accession>A0AAD6YST2</accession>
<dbReference type="Pfam" id="PF23445">
    <property type="entry name" value="WHD_SNRNP200"/>
    <property type="match status" value="1"/>
</dbReference>
<name>A0AAD6YST2_9AGAR</name>
<dbReference type="Proteomes" id="UP001219525">
    <property type="component" value="Unassembled WGS sequence"/>
</dbReference>
<reference evidence="2" key="1">
    <citation type="submission" date="2023-03" db="EMBL/GenBank/DDBJ databases">
        <title>Massive genome expansion in bonnet fungi (Mycena s.s.) driven by repeated elements and novel gene families across ecological guilds.</title>
        <authorList>
            <consortium name="Lawrence Berkeley National Laboratory"/>
            <person name="Harder C.B."/>
            <person name="Miyauchi S."/>
            <person name="Viragh M."/>
            <person name="Kuo A."/>
            <person name="Thoen E."/>
            <person name="Andreopoulos B."/>
            <person name="Lu D."/>
            <person name="Skrede I."/>
            <person name="Drula E."/>
            <person name="Henrissat B."/>
            <person name="Morin E."/>
            <person name="Kohler A."/>
            <person name="Barry K."/>
            <person name="LaButti K."/>
            <person name="Morin E."/>
            <person name="Salamov A."/>
            <person name="Lipzen A."/>
            <person name="Mereny Z."/>
            <person name="Hegedus B."/>
            <person name="Baldrian P."/>
            <person name="Stursova M."/>
            <person name="Weitz H."/>
            <person name="Taylor A."/>
            <person name="Grigoriev I.V."/>
            <person name="Nagy L.G."/>
            <person name="Martin F."/>
            <person name="Kauserud H."/>
        </authorList>
    </citation>
    <scope>NUCLEOTIDE SEQUENCE</scope>
    <source>
        <strain evidence="2">9144</strain>
    </source>
</reference>
<gene>
    <name evidence="2" type="ORF">GGX14DRAFT_612038</name>
</gene>
<dbReference type="InterPro" id="IPR036388">
    <property type="entry name" value="WH-like_DNA-bd_sf"/>
</dbReference>
<evidence type="ECO:0000313" key="2">
    <source>
        <dbReference type="EMBL" id="KAJ7228290.1"/>
    </source>
</evidence>
<proteinExistence type="predicted"/>
<dbReference type="Gene3D" id="1.10.10.10">
    <property type="entry name" value="Winged helix-like DNA-binding domain superfamily/Winged helix DNA-binding domain"/>
    <property type="match status" value="1"/>
</dbReference>
<evidence type="ECO:0000313" key="3">
    <source>
        <dbReference type="Proteomes" id="UP001219525"/>
    </source>
</evidence>
<dbReference type="EMBL" id="JARJCW010000002">
    <property type="protein sequence ID" value="KAJ7228290.1"/>
    <property type="molecule type" value="Genomic_DNA"/>
</dbReference>